<dbReference type="InterPro" id="IPR018247">
    <property type="entry name" value="EF_Hand_1_Ca_BS"/>
</dbReference>
<protein>
    <recommendedName>
        <fullName evidence="3">EF-hand domain-containing protein</fullName>
    </recommendedName>
</protein>
<dbReference type="InterPro" id="IPR011992">
    <property type="entry name" value="EF-hand-dom_pair"/>
</dbReference>
<dbReference type="PROSITE" id="PS50222">
    <property type="entry name" value="EF_HAND_2"/>
    <property type="match status" value="1"/>
</dbReference>
<gene>
    <name evidence="4" type="ORF">ACJMK2_011653</name>
</gene>
<evidence type="ECO:0000313" key="4">
    <source>
        <dbReference type="EMBL" id="KAL3856947.1"/>
    </source>
</evidence>
<dbReference type="SUPFAM" id="SSF47473">
    <property type="entry name" value="EF-hand"/>
    <property type="match status" value="1"/>
</dbReference>
<dbReference type="Pfam" id="PF13202">
    <property type="entry name" value="EF-hand_5"/>
    <property type="match status" value="2"/>
</dbReference>
<dbReference type="AlphaFoldDB" id="A0ABD3V5N9"/>
<evidence type="ECO:0000256" key="2">
    <source>
        <dbReference type="SAM" id="SignalP"/>
    </source>
</evidence>
<reference evidence="4 5" key="1">
    <citation type="submission" date="2024-11" db="EMBL/GenBank/DDBJ databases">
        <title>Chromosome-level genome assembly of the freshwater bivalve Anodonta woodiana.</title>
        <authorList>
            <person name="Chen X."/>
        </authorList>
    </citation>
    <scope>NUCLEOTIDE SEQUENCE [LARGE SCALE GENOMIC DNA]</scope>
    <source>
        <strain evidence="4">MN2024</strain>
        <tissue evidence="4">Gills</tissue>
    </source>
</reference>
<feature type="domain" description="EF-hand" evidence="3">
    <location>
        <begin position="99"/>
        <end position="134"/>
    </location>
</feature>
<sequence length="147" mass="16945">MGIIFIFALLLGVASSQNSHGLTLDQVIDLVVTDLDKNHDGIITKLELEEELVTRWELDGDNCVSRHEFEKQWVATYHDHPNTVNEFFHRIDQNRDGCLDSSDIDVHFGTLDTNGDGRATIDEFRTFMHHLLHGYHPIWPHNQSRNI</sequence>
<name>A0ABD3V5N9_SINWO</name>
<keyword evidence="5" id="KW-1185">Reference proteome</keyword>
<dbReference type="PROSITE" id="PS00018">
    <property type="entry name" value="EF_HAND_1"/>
    <property type="match status" value="1"/>
</dbReference>
<proteinExistence type="predicted"/>
<evidence type="ECO:0000313" key="5">
    <source>
        <dbReference type="Proteomes" id="UP001634394"/>
    </source>
</evidence>
<dbReference type="Proteomes" id="UP001634394">
    <property type="component" value="Unassembled WGS sequence"/>
</dbReference>
<dbReference type="InterPro" id="IPR002048">
    <property type="entry name" value="EF_hand_dom"/>
</dbReference>
<keyword evidence="2" id="KW-0732">Signal</keyword>
<keyword evidence="1" id="KW-0106">Calcium</keyword>
<comment type="caution">
    <text evidence="4">The sequence shown here is derived from an EMBL/GenBank/DDBJ whole genome shotgun (WGS) entry which is preliminary data.</text>
</comment>
<dbReference type="Gene3D" id="1.10.238.10">
    <property type="entry name" value="EF-hand"/>
    <property type="match status" value="1"/>
</dbReference>
<feature type="chain" id="PRO_5044767973" description="EF-hand domain-containing protein" evidence="2">
    <location>
        <begin position="17"/>
        <end position="147"/>
    </location>
</feature>
<organism evidence="4 5">
    <name type="scientific">Sinanodonta woodiana</name>
    <name type="common">Chinese pond mussel</name>
    <name type="synonym">Anodonta woodiana</name>
    <dbReference type="NCBI Taxonomy" id="1069815"/>
    <lineage>
        <taxon>Eukaryota</taxon>
        <taxon>Metazoa</taxon>
        <taxon>Spiralia</taxon>
        <taxon>Lophotrochozoa</taxon>
        <taxon>Mollusca</taxon>
        <taxon>Bivalvia</taxon>
        <taxon>Autobranchia</taxon>
        <taxon>Heteroconchia</taxon>
        <taxon>Palaeoheterodonta</taxon>
        <taxon>Unionida</taxon>
        <taxon>Unionoidea</taxon>
        <taxon>Unionidae</taxon>
        <taxon>Unioninae</taxon>
        <taxon>Sinanodonta</taxon>
    </lineage>
</organism>
<feature type="signal peptide" evidence="2">
    <location>
        <begin position="1"/>
        <end position="16"/>
    </location>
</feature>
<evidence type="ECO:0000256" key="1">
    <source>
        <dbReference type="ARBA" id="ARBA00022837"/>
    </source>
</evidence>
<evidence type="ECO:0000259" key="3">
    <source>
        <dbReference type="PROSITE" id="PS50222"/>
    </source>
</evidence>
<accession>A0ABD3V5N9</accession>
<dbReference type="EMBL" id="JBJQND010000013">
    <property type="protein sequence ID" value="KAL3856947.1"/>
    <property type="molecule type" value="Genomic_DNA"/>
</dbReference>